<dbReference type="InterPro" id="IPR021469">
    <property type="entry name" value="DUF3122"/>
</dbReference>
<name>A0A9E9C8L3_9CYAN</name>
<dbReference type="Proteomes" id="UP001163152">
    <property type="component" value="Chromosome"/>
</dbReference>
<accession>A0A9E9C8L3</accession>
<dbReference type="AlphaFoldDB" id="A0A9E9C8L3"/>
<dbReference type="Pfam" id="PF11320">
    <property type="entry name" value="DUF3122"/>
    <property type="match status" value="1"/>
</dbReference>
<protein>
    <submittedName>
        <fullName evidence="1">DUF3122 domain-containing protein</fullName>
    </submittedName>
</protein>
<dbReference type="KEGG" id="tsin:OXH18_15390"/>
<organism evidence="1 2">
    <name type="scientific">Thermocoleostomius sinensis A174</name>
    <dbReference type="NCBI Taxonomy" id="2016057"/>
    <lineage>
        <taxon>Bacteria</taxon>
        <taxon>Bacillati</taxon>
        <taxon>Cyanobacteriota</taxon>
        <taxon>Cyanophyceae</taxon>
        <taxon>Oculatellales</taxon>
        <taxon>Oculatellaceae</taxon>
        <taxon>Thermocoleostomius</taxon>
    </lineage>
</organism>
<keyword evidence="2" id="KW-1185">Reference proteome</keyword>
<dbReference type="EMBL" id="CP113797">
    <property type="protein sequence ID" value="WAL58562.1"/>
    <property type="molecule type" value="Genomic_DNA"/>
</dbReference>
<proteinExistence type="predicted"/>
<reference evidence="1" key="1">
    <citation type="submission" date="2022-12" db="EMBL/GenBank/DDBJ databases">
        <title>Polyphasic identification of a Novel Hot-Spring Cyanobacterium Ocullathermofonsia sinensis gen nov. sp. nov. and Genomic Insights on its Adaptations to the Thermal Habitat.</title>
        <authorList>
            <person name="Daroch M."/>
            <person name="Tang J."/>
            <person name="Jiang Y."/>
        </authorList>
    </citation>
    <scope>NUCLEOTIDE SEQUENCE</scope>
    <source>
        <strain evidence="1">PKUAC-SCTA174</strain>
    </source>
</reference>
<evidence type="ECO:0000313" key="1">
    <source>
        <dbReference type="EMBL" id="WAL58562.1"/>
    </source>
</evidence>
<dbReference type="RefSeq" id="WP_268607985.1">
    <property type="nucleotide sequence ID" value="NZ_CP113797.1"/>
</dbReference>
<gene>
    <name evidence="1" type="ORF">OXH18_15390</name>
</gene>
<evidence type="ECO:0000313" key="2">
    <source>
        <dbReference type="Proteomes" id="UP001163152"/>
    </source>
</evidence>
<sequence>MKRQDIGFEWRRLWRWLLGLGLIGWLWLGGGHLSPSSASILHTADTADAIVVQSRRTLWDAKHHSWQVIAFKRVQPGTAETIQLRLVAFPNRGKIAHPQPLRLSDIQEHTWLLDDRSEEISAMSTTLDTVGQYDLAAVLEQLPTQRLRLEIPIVNHDPIGLRIAPGLIQEWQTVAHTEAGQLIDTCELFPLEARHNPAFPAWTRCQIEPIEQKRSSL</sequence>